<proteinExistence type="predicted"/>
<keyword evidence="3" id="KW-1133">Transmembrane helix</keyword>
<dbReference type="GO" id="GO:0016020">
    <property type="term" value="C:membrane"/>
    <property type="evidence" value="ECO:0007669"/>
    <property type="project" value="UniProtKB-SubCell"/>
</dbReference>
<dbReference type="PANTHER" id="PTHR32089">
    <property type="entry name" value="METHYL-ACCEPTING CHEMOTAXIS PROTEIN MCPB"/>
    <property type="match status" value="1"/>
</dbReference>
<evidence type="ECO:0000256" key="4">
    <source>
        <dbReference type="ARBA" id="ARBA00023136"/>
    </source>
</evidence>
<dbReference type="EMBL" id="MSCH01000003">
    <property type="protein sequence ID" value="PQJ55117.1"/>
    <property type="molecule type" value="Genomic_DNA"/>
</dbReference>
<keyword evidence="2" id="KW-0812">Transmembrane</keyword>
<accession>A0A2S7UYW8</accession>
<feature type="coiled-coil region" evidence="7">
    <location>
        <begin position="95"/>
        <end position="122"/>
    </location>
</feature>
<dbReference type="Gene3D" id="1.10.287.950">
    <property type="entry name" value="Methyl-accepting chemotaxis protein"/>
    <property type="match status" value="1"/>
</dbReference>
<dbReference type="Pfam" id="PF00015">
    <property type="entry name" value="MCPsignal"/>
    <property type="match status" value="1"/>
</dbReference>
<protein>
    <recommendedName>
        <fullName evidence="8">Methyl-accepting transducer domain-containing protein</fullName>
    </recommendedName>
</protein>
<dbReference type="Proteomes" id="UP000239007">
    <property type="component" value="Unassembled WGS sequence"/>
</dbReference>
<feature type="domain" description="Methyl-accepting transducer" evidence="8">
    <location>
        <begin position="17"/>
        <end position="253"/>
    </location>
</feature>
<dbReference type="GO" id="GO:0006935">
    <property type="term" value="P:chemotaxis"/>
    <property type="evidence" value="ECO:0007669"/>
    <property type="project" value="UniProtKB-ARBA"/>
</dbReference>
<keyword evidence="5 6" id="KW-0807">Transducer</keyword>
<dbReference type="PROSITE" id="PS50111">
    <property type="entry name" value="CHEMOTAXIS_TRANSDUC_2"/>
    <property type="match status" value="1"/>
</dbReference>
<evidence type="ECO:0000256" key="5">
    <source>
        <dbReference type="ARBA" id="ARBA00023224"/>
    </source>
</evidence>
<evidence type="ECO:0000256" key="6">
    <source>
        <dbReference type="PROSITE-ProRule" id="PRU00284"/>
    </source>
</evidence>
<evidence type="ECO:0000259" key="8">
    <source>
        <dbReference type="PROSITE" id="PS50111"/>
    </source>
</evidence>
<gene>
    <name evidence="9" type="ORF">BTO11_02105</name>
</gene>
<dbReference type="InterPro" id="IPR004089">
    <property type="entry name" value="MCPsignal_dom"/>
</dbReference>
<comment type="caution">
    <text evidence="9">The sequence shown here is derived from an EMBL/GenBank/DDBJ whole genome shotgun (WGS) entry which is preliminary data.</text>
</comment>
<dbReference type="GO" id="GO:0007165">
    <property type="term" value="P:signal transduction"/>
    <property type="evidence" value="ECO:0007669"/>
    <property type="project" value="UniProtKB-KW"/>
</dbReference>
<dbReference type="SUPFAM" id="SSF58104">
    <property type="entry name" value="Methyl-accepting chemotaxis protein (MCP) signaling domain"/>
    <property type="match status" value="1"/>
</dbReference>
<dbReference type="SMART" id="SM00283">
    <property type="entry name" value="MA"/>
    <property type="match status" value="1"/>
</dbReference>
<dbReference type="AlphaFoldDB" id="A0A2S7UYW8"/>
<evidence type="ECO:0000256" key="3">
    <source>
        <dbReference type="ARBA" id="ARBA00022989"/>
    </source>
</evidence>
<keyword evidence="7" id="KW-0175">Coiled coil</keyword>
<comment type="subcellular location">
    <subcellularLocation>
        <location evidence="1">Membrane</location>
        <topology evidence="1">Multi-pass membrane protein</topology>
    </subcellularLocation>
</comment>
<keyword evidence="4" id="KW-0472">Membrane</keyword>
<sequence length="278" mass="30120">MNTYRELNRVNNKHHEKLHEVDYSASQVIEKAHAVSVNVQKQSDATTSTAAAINQMSQSFVEVNNRIADVHTSSKNANQDAKNGRSTITDLRSSLNIVLNEAKNTQQDIQQLEQLVKIVTTSSESIQAIADQTNLLALNASIEAARAGETGRGFAVVAEEVRALAHSSREAADSISSNINAALTQSHKIAENMANVVEQTSHCQSQSTLVDDALIEITSATMLVQQKMENVSATAEQQSAATLEISQHIELVVQGARDNAEIVKQTEIVAGHLKMLTQ</sequence>
<evidence type="ECO:0000313" key="10">
    <source>
        <dbReference type="Proteomes" id="UP000239007"/>
    </source>
</evidence>
<evidence type="ECO:0000256" key="1">
    <source>
        <dbReference type="ARBA" id="ARBA00004141"/>
    </source>
</evidence>
<name>A0A2S7UYW8_9GAMM</name>
<organism evidence="9 10">
    <name type="scientific">Psychrosphaera saromensis</name>
    <dbReference type="NCBI Taxonomy" id="716813"/>
    <lineage>
        <taxon>Bacteria</taxon>
        <taxon>Pseudomonadati</taxon>
        <taxon>Pseudomonadota</taxon>
        <taxon>Gammaproteobacteria</taxon>
        <taxon>Alteromonadales</taxon>
        <taxon>Pseudoalteromonadaceae</taxon>
        <taxon>Psychrosphaera</taxon>
    </lineage>
</organism>
<reference evidence="9 10" key="1">
    <citation type="submission" date="2016-12" db="EMBL/GenBank/DDBJ databases">
        <title>Diversity of luminous bacteria.</title>
        <authorList>
            <person name="Yoshizawa S."/>
            <person name="Kogure K."/>
        </authorList>
    </citation>
    <scope>NUCLEOTIDE SEQUENCE [LARGE SCALE GENOMIC DNA]</scope>
    <source>
        <strain evidence="9 10">SA4-48</strain>
    </source>
</reference>
<keyword evidence="10" id="KW-1185">Reference proteome</keyword>
<evidence type="ECO:0000313" key="9">
    <source>
        <dbReference type="EMBL" id="PQJ55117.1"/>
    </source>
</evidence>
<dbReference type="PANTHER" id="PTHR32089:SF119">
    <property type="entry name" value="METHYL-ACCEPTING CHEMOTAXIS PROTEIN CTPL"/>
    <property type="match status" value="1"/>
</dbReference>
<evidence type="ECO:0000256" key="7">
    <source>
        <dbReference type="SAM" id="Coils"/>
    </source>
</evidence>
<evidence type="ECO:0000256" key="2">
    <source>
        <dbReference type="ARBA" id="ARBA00022692"/>
    </source>
</evidence>